<proteinExistence type="predicted"/>
<evidence type="ECO:0000313" key="2">
    <source>
        <dbReference type="Proteomes" id="UP000252519"/>
    </source>
</evidence>
<reference evidence="1 2" key="1">
    <citation type="submission" date="2014-10" db="EMBL/GenBank/DDBJ databases">
        <title>Draft genome of the hookworm Ancylostoma caninum.</title>
        <authorList>
            <person name="Mitreva M."/>
        </authorList>
    </citation>
    <scope>NUCLEOTIDE SEQUENCE [LARGE SCALE GENOMIC DNA]</scope>
    <source>
        <strain evidence="1 2">Baltimore</strain>
    </source>
</reference>
<dbReference type="OrthoDB" id="5849111at2759"/>
<dbReference type="Gene3D" id="3.40.50.300">
    <property type="entry name" value="P-loop containing nucleotide triphosphate hydrolases"/>
    <property type="match status" value="1"/>
</dbReference>
<evidence type="ECO:0000313" key="1">
    <source>
        <dbReference type="EMBL" id="RCN26720.1"/>
    </source>
</evidence>
<dbReference type="Proteomes" id="UP000252519">
    <property type="component" value="Unassembled WGS sequence"/>
</dbReference>
<accession>A0A368F6X9</accession>
<dbReference type="AlphaFoldDB" id="A0A368F6X9"/>
<organism evidence="1 2">
    <name type="scientific">Ancylostoma caninum</name>
    <name type="common">Dog hookworm</name>
    <dbReference type="NCBI Taxonomy" id="29170"/>
    <lineage>
        <taxon>Eukaryota</taxon>
        <taxon>Metazoa</taxon>
        <taxon>Ecdysozoa</taxon>
        <taxon>Nematoda</taxon>
        <taxon>Chromadorea</taxon>
        <taxon>Rhabditida</taxon>
        <taxon>Rhabditina</taxon>
        <taxon>Rhabditomorpha</taxon>
        <taxon>Strongyloidea</taxon>
        <taxon>Ancylostomatidae</taxon>
        <taxon>Ancylostomatinae</taxon>
        <taxon>Ancylostoma</taxon>
    </lineage>
</organism>
<name>A0A368F6X9_ANCCA</name>
<sequence>MLEYRTSEVDVAMQRLLMSSPSTLEQMVHVLSKLETSTEQLADTSVLIVDAVATFFRGCSSKEDFQRWRDVLTIVGNIAVHHNIAKCTVLAKNFRSYV</sequence>
<evidence type="ECO:0008006" key="3">
    <source>
        <dbReference type="Google" id="ProtNLM"/>
    </source>
</evidence>
<comment type="caution">
    <text evidence="1">The sequence shown here is derived from an EMBL/GenBank/DDBJ whole genome shotgun (WGS) entry which is preliminary data.</text>
</comment>
<keyword evidence="2" id="KW-1185">Reference proteome</keyword>
<dbReference type="EMBL" id="JOJR01006307">
    <property type="protein sequence ID" value="RCN26720.1"/>
    <property type="molecule type" value="Genomic_DNA"/>
</dbReference>
<protein>
    <recommendedName>
        <fullName evidence="3">DNA recombination and repair protein Rad51-like C-terminal domain-containing protein</fullName>
    </recommendedName>
</protein>
<gene>
    <name evidence="1" type="ORF">ANCCAN_27552</name>
</gene>
<dbReference type="InterPro" id="IPR027417">
    <property type="entry name" value="P-loop_NTPase"/>
</dbReference>